<dbReference type="VEuPathDB" id="HostDB:ENSCPOG00000024746"/>
<comment type="cofactor">
    <cofactor evidence="1">
        <name>pyridoxal 5'-phosphate</name>
        <dbReference type="ChEBI" id="CHEBI:597326"/>
    </cofactor>
</comment>
<dbReference type="InParanoid" id="H0W9B3"/>
<evidence type="ECO:0000256" key="13">
    <source>
        <dbReference type="ARBA" id="ARBA00077046"/>
    </source>
</evidence>
<dbReference type="AlphaFoldDB" id="H0W9B3"/>
<dbReference type="FunFam" id="3.40.640.10:FF:000098">
    <property type="entry name" value="Glutamic-oxaloacetic transaminase 1 like 1"/>
    <property type="match status" value="1"/>
</dbReference>
<dbReference type="GO" id="GO:0006532">
    <property type="term" value="P:aspartate biosynthetic process"/>
    <property type="evidence" value="ECO:0007669"/>
    <property type="project" value="TreeGrafter"/>
</dbReference>
<protein>
    <recommendedName>
        <fullName evidence="11">Putative aspartate aminotransferase, cytoplasmic 2</fullName>
        <ecNumber evidence="5">2.6.1.1</ecNumber>
    </recommendedName>
    <alternativeName>
        <fullName evidence="13">Glutamate oxaloacetate transaminase 1-like protein 1</fullName>
    </alternativeName>
    <alternativeName>
        <fullName evidence="12">Transaminase A-like protein 1</fullName>
    </alternativeName>
</protein>
<dbReference type="Proteomes" id="UP000005447">
    <property type="component" value="Unassembled WGS sequence"/>
</dbReference>
<comment type="catalytic activity">
    <reaction evidence="10">
        <text>L-aspartate + 2-oxoglutarate = oxaloacetate + L-glutamate</text>
        <dbReference type="Rhea" id="RHEA:21824"/>
        <dbReference type="ChEBI" id="CHEBI:16452"/>
        <dbReference type="ChEBI" id="CHEBI:16810"/>
        <dbReference type="ChEBI" id="CHEBI:29985"/>
        <dbReference type="ChEBI" id="CHEBI:29991"/>
        <dbReference type="EC" id="2.6.1.1"/>
    </reaction>
</comment>
<keyword evidence="9" id="KW-0663">Pyridoxal phosphate</keyword>
<dbReference type="GeneTree" id="ENSGT00950000183082"/>
<evidence type="ECO:0000256" key="9">
    <source>
        <dbReference type="ARBA" id="ARBA00022898"/>
    </source>
</evidence>
<evidence type="ECO:0000256" key="11">
    <source>
        <dbReference type="ARBA" id="ARBA00072010"/>
    </source>
</evidence>
<gene>
    <name evidence="15" type="primary">GOT1L1</name>
</gene>
<dbReference type="OMA" id="MSMIKSK"/>
<evidence type="ECO:0000256" key="4">
    <source>
        <dbReference type="ARBA" id="ARBA00011738"/>
    </source>
</evidence>
<dbReference type="InterPro" id="IPR015421">
    <property type="entry name" value="PyrdxlP-dep_Trfase_major"/>
</dbReference>
<dbReference type="Pfam" id="PF00155">
    <property type="entry name" value="Aminotran_1_2"/>
    <property type="match status" value="1"/>
</dbReference>
<reference evidence="15" key="2">
    <citation type="submission" date="2025-08" db="UniProtKB">
        <authorList>
            <consortium name="Ensembl"/>
        </authorList>
    </citation>
    <scope>IDENTIFICATION</scope>
    <source>
        <strain evidence="15">2N</strain>
    </source>
</reference>
<dbReference type="EC" id="2.6.1.1" evidence="5"/>
<reference evidence="15" key="3">
    <citation type="submission" date="2025-09" db="UniProtKB">
        <authorList>
            <consortium name="Ensembl"/>
        </authorList>
    </citation>
    <scope>IDENTIFICATION</scope>
    <source>
        <strain evidence="15">2N</strain>
    </source>
</reference>
<comment type="subunit">
    <text evidence="4">Homodimer.</text>
</comment>
<dbReference type="EMBL" id="AAKN02052474">
    <property type="status" value="NOT_ANNOTATED_CDS"/>
    <property type="molecule type" value="Genomic_DNA"/>
</dbReference>
<dbReference type="PANTHER" id="PTHR11879:SF6">
    <property type="entry name" value="ASPARTATE AMINOTRANSFERASE, CYTOPLASMIC 2-RELATED"/>
    <property type="match status" value="1"/>
</dbReference>
<dbReference type="GO" id="GO:0005829">
    <property type="term" value="C:cytosol"/>
    <property type="evidence" value="ECO:0007669"/>
    <property type="project" value="TreeGrafter"/>
</dbReference>
<evidence type="ECO:0000256" key="12">
    <source>
        <dbReference type="ARBA" id="ARBA00076715"/>
    </source>
</evidence>
<proteinExistence type="inferred from homology"/>
<dbReference type="eggNOG" id="KOG1412">
    <property type="taxonomic scope" value="Eukaryota"/>
</dbReference>
<dbReference type="PANTHER" id="PTHR11879">
    <property type="entry name" value="ASPARTATE AMINOTRANSFERASE"/>
    <property type="match status" value="1"/>
</dbReference>
<dbReference type="GO" id="GO:0004069">
    <property type="term" value="F:L-aspartate:2-oxoglutarate aminotransferase activity"/>
    <property type="evidence" value="ECO:0007669"/>
    <property type="project" value="UniProtKB-EC"/>
</dbReference>
<evidence type="ECO:0000313" key="16">
    <source>
        <dbReference type="Proteomes" id="UP000005447"/>
    </source>
</evidence>
<evidence type="ECO:0000256" key="7">
    <source>
        <dbReference type="ARBA" id="ARBA00022576"/>
    </source>
</evidence>
<dbReference type="PRINTS" id="PR00799">
    <property type="entry name" value="TRANSAMINASE"/>
</dbReference>
<keyword evidence="16" id="KW-1185">Reference proteome</keyword>
<dbReference type="Bgee" id="ENSCPOG00000024746">
    <property type="expression patterns" value="Expressed in testis and 7 other cell types or tissues"/>
</dbReference>
<sequence>TLSVFADVPVGHKLESRLLTACMTDENLPWISPVVHKICLQTVQDPSLIYEYLPDPGLKSFIQASLELLFGKHSPAIVENRAGGVHTIGESGAFRLAAQFFRLWHRDASTVCIVSCQKESHGLVFQDMGFEVCEYCIWDPKKRRMDSNVILKVAEQMPSGCILVIGNPIDCRLTQSQWAKLMSIMKSKQIFPFFDIPCQGLSTGDPEEDAGVLRYFVSSGFEFFCSQFLSRNFGVYDEVVGILVVVARNNEQLLCVLSQLLSYAQALWLNPPSRGSRIITTILCNPTLQEEWNLSLKVAVENMMLIKEKVKEKLRLLGTPGSWNHITEQMGTHGYLGLNYQQVQYLIKKKHIYIPRNGYINFTCINASNIDYITQSISEAVLFTKDS</sequence>
<dbReference type="SUPFAM" id="SSF53383">
    <property type="entry name" value="PLP-dependent transferases"/>
    <property type="match status" value="1"/>
</dbReference>
<evidence type="ECO:0000256" key="1">
    <source>
        <dbReference type="ARBA" id="ARBA00001933"/>
    </source>
</evidence>
<evidence type="ECO:0000256" key="3">
    <source>
        <dbReference type="ARBA" id="ARBA00007441"/>
    </source>
</evidence>
<dbReference type="EMBL" id="AAKN02052475">
    <property type="status" value="NOT_ANNOTATED_CDS"/>
    <property type="molecule type" value="Genomic_DNA"/>
</dbReference>
<name>H0W9B3_CAVPO</name>
<dbReference type="Gene3D" id="3.40.640.10">
    <property type="entry name" value="Type I PLP-dependent aspartate aminotransferase-like (Major domain)"/>
    <property type="match status" value="1"/>
</dbReference>
<keyword evidence="6" id="KW-0963">Cytoplasm</keyword>
<dbReference type="HOGENOM" id="CLU_032440_1_2_1"/>
<keyword evidence="7" id="KW-0032">Aminotransferase</keyword>
<evidence type="ECO:0000256" key="5">
    <source>
        <dbReference type="ARBA" id="ARBA00012753"/>
    </source>
</evidence>
<evidence type="ECO:0000256" key="8">
    <source>
        <dbReference type="ARBA" id="ARBA00022679"/>
    </source>
</evidence>
<evidence type="ECO:0000256" key="6">
    <source>
        <dbReference type="ARBA" id="ARBA00022490"/>
    </source>
</evidence>
<accession>H0W9B3</accession>
<evidence type="ECO:0000256" key="10">
    <source>
        <dbReference type="ARBA" id="ARBA00049185"/>
    </source>
</evidence>
<evidence type="ECO:0000256" key="2">
    <source>
        <dbReference type="ARBA" id="ARBA00004496"/>
    </source>
</evidence>
<reference evidence="16" key="1">
    <citation type="journal article" date="2011" name="Nature">
        <title>A high-resolution map of human evolutionary constraint using 29 mammals.</title>
        <authorList>
            <person name="Lindblad-Toh K."/>
            <person name="Garber M."/>
            <person name="Zuk O."/>
            <person name="Lin M.F."/>
            <person name="Parker B.J."/>
            <person name="Washietl S."/>
            <person name="Kheradpour P."/>
            <person name="Ernst J."/>
            <person name="Jordan G."/>
            <person name="Mauceli E."/>
            <person name="Ward L.D."/>
            <person name="Lowe C.B."/>
            <person name="Holloway A.K."/>
            <person name="Clamp M."/>
            <person name="Gnerre S."/>
            <person name="Alfoldi J."/>
            <person name="Beal K."/>
            <person name="Chang J."/>
            <person name="Clawson H."/>
            <person name="Cuff J."/>
            <person name="Di Palma F."/>
            <person name="Fitzgerald S."/>
            <person name="Flicek P."/>
            <person name="Guttman M."/>
            <person name="Hubisz M.J."/>
            <person name="Jaffe D.B."/>
            <person name="Jungreis I."/>
            <person name="Kent W.J."/>
            <person name="Kostka D."/>
            <person name="Lara M."/>
            <person name="Martins A.L."/>
            <person name="Massingham T."/>
            <person name="Moltke I."/>
            <person name="Raney B.J."/>
            <person name="Rasmussen M.D."/>
            <person name="Robinson J."/>
            <person name="Stark A."/>
            <person name="Vilella A.J."/>
            <person name="Wen J."/>
            <person name="Xie X."/>
            <person name="Zody M.C."/>
            <person name="Baldwin J."/>
            <person name="Bloom T."/>
            <person name="Chin C.W."/>
            <person name="Heiman D."/>
            <person name="Nicol R."/>
            <person name="Nusbaum C."/>
            <person name="Young S."/>
            <person name="Wilkinson J."/>
            <person name="Worley K.C."/>
            <person name="Kovar C.L."/>
            <person name="Muzny D.M."/>
            <person name="Gibbs R.A."/>
            <person name="Cree A."/>
            <person name="Dihn H.H."/>
            <person name="Fowler G."/>
            <person name="Jhangiani S."/>
            <person name="Joshi V."/>
            <person name="Lee S."/>
            <person name="Lewis L.R."/>
            <person name="Nazareth L.V."/>
            <person name="Okwuonu G."/>
            <person name="Santibanez J."/>
            <person name="Warren W.C."/>
            <person name="Mardis E.R."/>
            <person name="Weinstock G.M."/>
            <person name="Wilson R.K."/>
            <person name="Delehaunty K."/>
            <person name="Dooling D."/>
            <person name="Fronik C."/>
            <person name="Fulton L."/>
            <person name="Fulton B."/>
            <person name="Graves T."/>
            <person name="Minx P."/>
            <person name="Sodergren E."/>
            <person name="Birney E."/>
            <person name="Margulies E.H."/>
            <person name="Herrero J."/>
            <person name="Green E.D."/>
            <person name="Haussler D."/>
            <person name="Siepel A."/>
            <person name="Goldman N."/>
            <person name="Pollard K.S."/>
            <person name="Pedersen J.S."/>
            <person name="Lander E.S."/>
            <person name="Kellis M."/>
        </authorList>
    </citation>
    <scope>NUCLEOTIDE SEQUENCE [LARGE SCALE GENOMIC DNA]</scope>
    <source>
        <strain evidence="16">2N</strain>
    </source>
</reference>
<dbReference type="Ensembl" id="ENSCPOT00000025257.2">
    <property type="protein sequence ID" value="ENSCPOP00000019572.2"/>
    <property type="gene ID" value="ENSCPOG00000024746.2"/>
</dbReference>
<evidence type="ECO:0000259" key="14">
    <source>
        <dbReference type="Pfam" id="PF00155"/>
    </source>
</evidence>
<keyword evidence="8" id="KW-0808">Transferase</keyword>
<comment type="subcellular location">
    <subcellularLocation>
        <location evidence="2">Cytoplasm</location>
    </subcellularLocation>
</comment>
<organism evidence="15 16">
    <name type="scientific">Cavia porcellus</name>
    <name type="common">Guinea pig</name>
    <dbReference type="NCBI Taxonomy" id="10141"/>
    <lineage>
        <taxon>Eukaryota</taxon>
        <taxon>Metazoa</taxon>
        <taxon>Chordata</taxon>
        <taxon>Craniata</taxon>
        <taxon>Vertebrata</taxon>
        <taxon>Euteleostomi</taxon>
        <taxon>Mammalia</taxon>
        <taxon>Eutheria</taxon>
        <taxon>Euarchontoglires</taxon>
        <taxon>Glires</taxon>
        <taxon>Rodentia</taxon>
        <taxon>Hystricomorpha</taxon>
        <taxon>Caviidae</taxon>
        <taxon>Cavia</taxon>
    </lineage>
</organism>
<comment type="similarity">
    <text evidence="3">Belongs to the class-I pyridoxal-phosphate-dependent aminotransferase family.</text>
</comment>
<dbReference type="InterPro" id="IPR015424">
    <property type="entry name" value="PyrdxlP-dep_Trfase"/>
</dbReference>
<dbReference type="Gene3D" id="3.90.1150.10">
    <property type="entry name" value="Aspartate Aminotransferase, domain 1"/>
    <property type="match status" value="1"/>
</dbReference>
<dbReference type="InterPro" id="IPR015422">
    <property type="entry name" value="PyrdxlP-dep_Trfase_small"/>
</dbReference>
<feature type="domain" description="Aminotransferase class I/classII large" evidence="14">
    <location>
        <begin position="45"/>
        <end position="375"/>
    </location>
</feature>
<dbReference type="GO" id="GO:0030170">
    <property type="term" value="F:pyridoxal phosphate binding"/>
    <property type="evidence" value="ECO:0007669"/>
    <property type="project" value="InterPro"/>
</dbReference>
<dbReference type="InterPro" id="IPR000796">
    <property type="entry name" value="Asp_trans"/>
</dbReference>
<dbReference type="FunCoup" id="H0W9B3">
    <property type="interactions" value="329"/>
</dbReference>
<dbReference type="InterPro" id="IPR004839">
    <property type="entry name" value="Aminotransferase_I/II_large"/>
</dbReference>
<dbReference type="STRING" id="10141.ENSCPOP00000019572"/>
<evidence type="ECO:0000313" key="15">
    <source>
        <dbReference type="Ensembl" id="ENSCPOP00000019572.2"/>
    </source>
</evidence>